<sequence length="400" mass="40780">MAAIPKLFLLSLVSLAVAGLPGANIEARQASSCSGNDLLGYQCFPLGPSSYATSYCSGYPPQGTSTVTSTPTVTVTATTNVATIFDPTTTITVTSLAYENTTLNATDFQTVTTVAIAATTTVTVTALTSATLTTQGATTETDEATSQATVTSTEFVTQSIPPFVSGTTTVTVTSTTVVTSPSPIPSGFRLFTNYTDGSTAYADNIRIGSGYEIIFTNDTTTPGDPFYVNSTGQLLNDGLFAAVAAEAENYVIPFVFLLPNAAPRPGTFLLSFSVCNGVLQASRAGGGGGGGGGETYVSGLCTVDGNAVLAIGSATSFPSNATCALVTLYLEGGSLPTSGAVTTANPLAPSTVGGFSLPLLLSTSTPTDFSTFSSLLGTGTWPVIPTPTLKLRHKKLRRVL</sequence>
<accession>A0AAI8W0D4</accession>
<comment type="caution">
    <text evidence="2">The sequence shown here is derived from an EMBL/GenBank/DDBJ whole genome shotgun (WGS) entry which is preliminary data.</text>
</comment>
<name>A0AAI8W0D4_9PEZI</name>
<proteinExistence type="predicted"/>
<evidence type="ECO:0000313" key="3">
    <source>
        <dbReference type="Proteomes" id="UP001296104"/>
    </source>
</evidence>
<feature type="chain" id="PRO_5042549397" evidence="1">
    <location>
        <begin position="19"/>
        <end position="400"/>
    </location>
</feature>
<dbReference type="Proteomes" id="UP001296104">
    <property type="component" value="Unassembled WGS sequence"/>
</dbReference>
<dbReference type="EMBL" id="CAVMBE010000001">
    <property type="protein sequence ID" value="CAK3738598.1"/>
    <property type="molecule type" value="Genomic_DNA"/>
</dbReference>
<keyword evidence="1" id="KW-0732">Signal</keyword>
<gene>
    <name evidence="2" type="ORF">LECACI_7A000053</name>
</gene>
<evidence type="ECO:0000313" key="2">
    <source>
        <dbReference type="EMBL" id="CAK3738598.1"/>
    </source>
</evidence>
<evidence type="ECO:0000256" key="1">
    <source>
        <dbReference type="SAM" id="SignalP"/>
    </source>
</evidence>
<keyword evidence="3" id="KW-1185">Reference proteome</keyword>
<organism evidence="2 3">
    <name type="scientific">Lecanosticta acicola</name>
    <dbReference type="NCBI Taxonomy" id="111012"/>
    <lineage>
        <taxon>Eukaryota</taxon>
        <taxon>Fungi</taxon>
        <taxon>Dikarya</taxon>
        <taxon>Ascomycota</taxon>
        <taxon>Pezizomycotina</taxon>
        <taxon>Dothideomycetes</taxon>
        <taxon>Dothideomycetidae</taxon>
        <taxon>Mycosphaerellales</taxon>
        <taxon>Mycosphaerellaceae</taxon>
        <taxon>Lecanosticta</taxon>
    </lineage>
</organism>
<dbReference type="AlphaFoldDB" id="A0AAI8W0D4"/>
<reference evidence="2" key="1">
    <citation type="submission" date="2023-11" db="EMBL/GenBank/DDBJ databases">
        <authorList>
            <person name="Alioto T."/>
            <person name="Alioto T."/>
            <person name="Gomez Garrido J."/>
        </authorList>
    </citation>
    <scope>NUCLEOTIDE SEQUENCE</scope>
</reference>
<feature type="signal peptide" evidence="1">
    <location>
        <begin position="1"/>
        <end position="18"/>
    </location>
</feature>
<protein>
    <submittedName>
        <fullName evidence="2">Uncharacterized protein</fullName>
    </submittedName>
</protein>